<name>A0ABP0KUS5_9DINO</name>
<protein>
    <submittedName>
        <fullName evidence="2">Uncharacterized protein</fullName>
    </submittedName>
</protein>
<evidence type="ECO:0000313" key="1">
    <source>
        <dbReference type="EMBL" id="CAK9026867.1"/>
    </source>
</evidence>
<accession>A0ABP0KUS5</accession>
<keyword evidence="3" id="KW-1185">Reference proteome</keyword>
<organism evidence="2 3">
    <name type="scientific">Durusdinium trenchii</name>
    <dbReference type="NCBI Taxonomy" id="1381693"/>
    <lineage>
        <taxon>Eukaryota</taxon>
        <taxon>Sar</taxon>
        <taxon>Alveolata</taxon>
        <taxon>Dinophyceae</taxon>
        <taxon>Suessiales</taxon>
        <taxon>Symbiodiniaceae</taxon>
        <taxon>Durusdinium</taxon>
    </lineage>
</organism>
<dbReference type="EMBL" id="CAXAMN010010001">
    <property type="protein sequence ID" value="CAK9030473.1"/>
    <property type="molecule type" value="Genomic_DNA"/>
</dbReference>
<evidence type="ECO:0000313" key="2">
    <source>
        <dbReference type="EMBL" id="CAK9030473.1"/>
    </source>
</evidence>
<evidence type="ECO:0000313" key="3">
    <source>
        <dbReference type="Proteomes" id="UP001642484"/>
    </source>
</evidence>
<dbReference type="Proteomes" id="UP001642484">
    <property type="component" value="Unassembled WGS sequence"/>
</dbReference>
<sequence>MVTKEEYKAWEKQVIEVFYEGPRVTELVPREGAPAVLKKQKFILYALEADGKSANLVEQSQVNELVKKDHLLMFHAGSQSLQKVSRGLEGDTFFHPAFDVGGLTNYRQDIGKHAEKAGDAILLRPDGNLEECAASIQSQWSQLAQKEMPKQLHSDLKAWLVSVLLAFKTSAQLHFLALPQEHRVLITAGDVRQKTGTYFTRCFGGSVYAEEAKGDTELFCAVSREYVTPNINMKNIDLEYYTYSSADTIAATGGLA</sequence>
<dbReference type="EMBL" id="CAXAMN010008890">
    <property type="protein sequence ID" value="CAK9026867.1"/>
    <property type="molecule type" value="Genomic_DNA"/>
</dbReference>
<gene>
    <name evidence="1" type="ORF">CCMP2556_LOCUS16525</name>
    <name evidence="2" type="ORF">CCMP2556_LOCUS17896</name>
</gene>
<comment type="caution">
    <text evidence="2">The sequence shown here is derived from an EMBL/GenBank/DDBJ whole genome shotgun (WGS) entry which is preliminary data.</text>
</comment>
<proteinExistence type="predicted"/>
<reference evidence="2 3" key="1">
    <citation type="submission" date="2024-02" db="EMBL/GenBank/DDBJ databases">
        <authorList>
            <person name="Chen Y."/>
            <person name="Shah S."/>
            <person name="Dougan E. K."/>
            <person name="Thang M."/>
            <person name="Chan C."/>
        </authorList>
    </citation>
    <scope>NUCLEOTIDE SEQUENCE [LARGE SCALE GENOMIC DNA]</scope>
</reference>